<protein>
    <submittedName>
        <fullName evidence="1">Uncharacterized protein</fullName>
    </submittedName>
</protein>
<proteinExistence type="predicted"/>
<organism evidence="1 2">
    <name type="scientific">Filimonas zeae</name>
    <dbReference type="NCBI Taxonomy" id="1737353"/>
    <lineage>
        <taxon>Bacteria</taxon>
        <taxon>Pseudomonadati</taxon>
        <taxon>Bacteroidota</taxon>
        <taxon>Chitinophagia</taxon>
        <taxon>Chitinophagales</taxon>
        <taxon>Chitinophagaceae</taxon>
        <taxon>Filimonas</taxon>
    </lineage>
</organism>
<dbReference type="EMBL" id="BMIB01000001">
    <property type="protein sequence ID" value="GGH58918.1"/>
    <property type="molecule type" value="Genomic_DNA"/>
</dbReference>
<sequence length="296" mass="34299">MQKPNAIGSTSAKEGPFQVYMNYILDNVFTPAQKAEYNHISDTYDAFFKAAKEKKRSDLETLYNECCSLADKMDAGIATWVIAICAPRLSYYQYSRKDFTGALDFTLEIIAANQLLQQQGYQYLFFSEIQQLHNLSRIYFTQNRMEEAVQVSVRCIRDMAAHAGKWGSFLPLKGMREEEVIAESQYGMTIQVLTETFIRLLKMHDKDAGALQYWFKAFTVPVSRIRYPETAFDIRYQQMDAVIHLLLEMMENYGSISDSYLQWAKEESLVKELKEVLLAYLRHCVTAQESIYNINQ</sequence>
<comment type="caution">
    <text evidence="1">The sequence shown here is derived from an EMBL/GenBank/DDBJ whole genome shotgun (WGS) entry which is preliminary data.</text>
</comment>
<evidence type="ECO:0000313" key="1">
    <source>
        <dbReference type="EMBL" id="GGH58918.1"/>
    </source>
</evidence>
<evidence type="ECO:0000313" key="2">
    <source>
        <dbReference type="Proteomes" id="UP000627292"/>
    </source>
</evidence>
<gene>
    <name evidence="1" type="ORF">GCM10011379_05120</name>
</gene>
<dbReference type="Proteomes" id="UP000627292">
    <property type="component" value="Unassembled WGS sequence"/>
</dbReference>
<dbReference type="AlphaFoldDB" id="A0A917MR08"/>
<dbReference type="RefSeq" id="WP_188950415.1">
    <property type="nucleotide sequence ID" value="NZ_BMIB01000001.1"/>
</dbReference>
<reference evidence="1" key="1">
    <citation type="journal article" date="2014" name="Int. J. Syst. Evol. Microbiol.">
        <title>Complete genome sequence of Corynebacterium casei LMG S-19264T (=DSM 44701T), isolated from a smear-ripened cheese.</title>
        <authorList>
            <consortium name="US DOE Joint Genome Institute (JGI-PGF)"/>
            <person name="Walter F."/>
            <person name="Albersmeier A."/>
            <person name="Kalinowski J."/>
            <person name="Ruckert C."/>
        </authorList>
    </citation>
    <scope>NUCLEOTIDE SEQUENCE</scope>
    <source>
        <strain evidence="1">CGMCC 1.15290</strain>
    </source>
</reference>
<reference evidence="1" key="2">
    <citation type="submission" date="2020-09" db="EMBL/GenBank/DDBJ databases">
        <authorList>
            <person name="Sun Q."/>
            <person name="Zhou Y."/>
        </authorList>
    </citation>
    <scope>NUCLEOTIDE SEQUENCE</scope>
    <source>
        <strain evidence="1">CGMCC 1.15290</strain>
    </source>
</reference>
<accession>A0A917MR08</accession>
<keyword evidence="2" id="KW-1185">Reference proteome</keyword>
<name>A0A917MR08_9BACT</name>